<dbReference type="AlphaFoldDB" id="A0AAX4KZN4"/>
<proteinExistence type="predicted"/>
<feature type="domain" description="Primase X" evidence="1">
    <location>
        <begin position="57"/>
        <end position="151"/>
    </location>
</feature>
<dbReference type="NCBIfam" id="NF033412">
    <property type="entry name" value="primase_PriX"/>
    <property type="match status" value="1"/>
</dbReference>
<accession>A0AAX4KZN4</accession>
<keyword evidence="3" id="KW-1185">Reference proteome</keyword>
<reference evidence="2 3" key="1">
    <citation type="submission" date="2024-02" db="EMBL/GenBank/DDBJ databases">
        <title>STSV induces naive adaptation in Sulfolobus.</title>
        <authorList>
            <person name="Xiang X."/>
            <person name="Song M."/>
        </authorList>
    </citation>
    <scope>NUCLEOTIDE SEQUENCE [LARGE SCALE GENOMIC DNA]</scope>
    <source>
        <strain evidence="2 3">RT2</strain>
    </source>
</reference>
<evidence type="ECO:0000259" key="1">
    <source>
        <dbReference type="Pfam" id="PF18689"/>
    </source>
</evidence>
<sequence>MSEEKKSKRILVHYPDDTPAGYIEYANGISVIYNNEGELLFRVRGKFPPPPHKSSDYSWIDKVLEKGLQDSRKRFILYVASRYLVNVKGVSEEEAINLLKEFYYKSQSGKVYESWLKSVIRGVKNKGLLPWSLKRIEERDKEMYNEIMKVLKGN</sequence>
<gene>
    <name evidence="2" type="primary">priX</name>
    <name evidence="2" type="ORF">V6M85_12515</name>
</gene>
<dbReference type="EMBL" id="CP146016">
    <property type="protein sequence ID" value="WWQ60249.1"/>
    <property type="molecule type" value="Genomic_DNA"/>
</dbReference>
<dbReference type="Proteomes" id="UP001432202">
    <property type="component" value="Chromosome"/>
</dbReference>
<name>A0AAX4KZN4_9CREN</name>
<dbReference type="InterPro" id="IPR040865">
    <property type="entry name" value="PriX"/>
</dbReference>
<dbReference type="RefSeq" id="WP_338600719.1">
    <property type="nucleotide sequence ID" value="NZ_CP146016.1"/>
</dbReference>
<dbReference type="GeneID" id="89337606"/>
<protein>
    <submittedName>
        <fullName evidence="2">DNA primase noncatalytic subunit PriX</fullName>
    </submittedName>
</protein>
<evidence type="ECO:0000313" key="2">
    <source>
        <dbReference type="EMBL" id="WWQ60249.1"/>
    </source>
</evidence>
<evidence type="ECO:0000313" key="3">
    <source>
        <dbReference type="Proteomes" id="UP001432202"/>
    </source>
</evidence>
<dbReference type="Pfam" id="PF18689">
    <property type="entry name" value="PriX"/>
    <property type="match status" value="1"/>
</dbReference>
<organism evidence="2 3">
    <name type="scientific">Sulfolobus tengchongensis</name>
    <dbReference type="NCBI Taxonomy" id="207809"/>
    <lineage>
        <taxon>Archaea</taxon>
        <taxon>Thermoproteota</taxon>
        <taxon>Thermoprotei</taxon>
        <taxon>Sulfolobales</taxon>
        <taxon>Sulfolobaceae</taxon>
        <taxon>Sulfolobus</taxon>
    </lineage>
</organism>